<evidence type="ECO:0000259" key="4">
    <source>
        <dbReference type="PROSITE" id="PS50932"/>
    </source>
</evidence>
<sequence>MAAVNVRDVAALAGVSLGTVSNALNRPERVSPATLLRVQQAIDRLGFVRNDAARQLRAGRSRSIGLIVLDIGNPFFTDVATGAEDRAFEEGFAVLLGNSQGNPTREAAHLDLFEEQRVRGMLVSPVAEIWPQLKRLRTREIPAVLVDRAISDTSFSSVSVDDIAGGTLAVTHLLGLGRRRIAFVGGPTKIRQVSDRLEGASRALDGVNGATLEVLGAQALTVLEGRRIGEAIVARRPADRPDAIFAANDLLAVGLLQGLSMLGGLRVPDDIALVGYDDIAFAAAAVVPLTSVRQPSALLGRTAVDLLLAESHDPGGFEPQQVVFTPELVVRASTGGGAGAGVSAGAGGGAGDLAGQELT</sequence>
<dbReference type="GO" id="GO:0000976">
    <property type="term" value="F:transcription cis-regulatory region binding"/>
    <property type="evidence" value="ECO:0007669"/>
    <property type="project" value="TreeGrafter"/>
</dbReference>
<dbReference type="SUPFAM" id="SSF47413">
    <property type="entry name" value="lambda repressor-like DNA-binding domains"/>
    <property type="match status" value="1"/>
</dbReference>
<evidence type="ECO:0000256" key="3">
    <source>
        <dbReference type="ARBA" id="ARBA00023163"/>
    </source>
</evidence>
<evidence type="ECO:0000256" key="2">
    <source>
        <dbReference type="ARBA" id="ARBA00023125"/>
    </source>
</evidence>
<dbReference type="Pfam" id="PF00356">
    <property type="entry name" value="LacI"/>
    <property type="match status" value="1"/>
</dbReference>
<dbReference type="Proteomes" id="UP000257080">
    <property type="component" value="Unassembled WGS sequence"/>
</dbReference>
<dbReference type="PANTHER" id="PTHR30146">
    <property type="entry name" value="LACI-RELATED TRANSCRIPTIONAL REPRESSOR"/>
    <property type="match status" value="1"/>
</dbReference>
<dbReference type="CDD" id="cd06293">
    <property type="entry name" value="PBP1_LacI-like"/>
    <property type="match status" value="1"/>
</dbReference>
<evidence type="ECO:0000313" key="6">
    <source>
        <dbReference type="Proteomes" id="UP000257080"/>
    </source>
</evidence>
<comment type="caution">
    <text evidence="5">The sequence shown here is derived from an EMBL/GenBank/DDBJ whole genome shotgun (WGS) entry which is preliminary data.</text>
</comment>
<dbReference type="Gene3D" id="1.10.260.40">
    <property type="entry name" value="lambda repressor-like DNA-binding domains"/>
    <property type="match status" value="1"/>
</dbReference>
<gene>
    <name evidence="5" type="ORF">B7R25_01075</name>
</gene>
<dbReference type="SUPFAM" id="SSF53822">
    <property type="entry name" value="Periplasmic binding protein-like I"/>
    <property type="match status" value="1"/>
</dbReference>
<keyword evidence="1" id="KW-0805">Transcription regulation</keyword>
<dbReference type="SMART" id="SM00354">
    <property type="entry name" value="HTH_LACI"/>
    <property type="match status" value="1"/>
</dbReference>
<evidence type="ECO:0000313" key="5">
    <source>
        <dbReference type="EMBL" id="RFA29604.1"/>
    </source>
</evidence>
<dbReference type="OrthoDB" id="37081at2"/>
<accession>A0A3E0WE71</accession>
<protein>
    <submittedName>
        <fullName evidence="5">LacI family transcriptional regulator</fullName>
    </submittedName>
</protein>
<dbReference type="GO" id="GO:0003700">
    <property type="term" value="F:DNA-binding transcription factor activity"/>
    <property type="evidence" value="ECO:0007669"/>
    <property type="project" value="TreeGrafter"/>
</dbReference>
<dbReference type="CDD" id="cd01392">
    <property type="entry name" value="HTH_LacI"/>
    <property type="match status" value="1"/>
</dbReference>
<reference evidence="5 6" key="1">
    <citation type="submission" date="2017-04" db="EMBL/GenBank/DDBJ databases">
        <title>Comparative genome analysis of Subtercola boreus.</title>
        <authorList>
            <person name="Cho Y.-J."/>
            <person name="Cho A."/>
            <person name="Kim O.-S."/>
            <person name="Lee J.-I."/>
        </authorList>
    </citation>
    <scope>NUCLEOTIDE SEQUENCE [LARGE SCALE GENOMIC DNA]</scope>
    <source>
        <strain evidence="5 6">P28004</strain>
    </source>
</reference>
<dbReference type="EMBL" id="NBXE01000002">
    <property type="protein sequence ID" value="RFA29604.1"/>
    <property type="molecule type" value="Genomic_DNA"/>
</dbReference>
<name>A0A3E0WE71_9MICO</name>
<organism evidence="5 6">
    <name type="scientific">Subtercola boreus</name>
    <dbReference type="NCBI Taxonomy" id="120213"/>
    <lineage>
        <taxon>Bacteria</taxon>
        <taxon>Bacillati</taxon>
        <taxon>Actinomycetota</taxon>
        <taxon>Actinomycetes</taxon>
        <taxon>Micrococcales</taxon>
        <taxon>Microbacteriaceae</taxon>
        <taxon>Subtercola</taxon>
    </lineage>
</organism>
<keyword evidence="3" id="KW-0804">Transcription</keyword>
<proteinExistence type="predicted"/>
<dbReference type="RefSeq" id="WP_116417121.1">
    <property type="nucleotide sequence ID" value="NZ_NBXC01000002.1"/>
</dbReference>
<dbReference type="InterPro" id="IPR000843">
    <property type="entry name" value="HTH_LacI"/>
</dbReference>
<dbReference type="Gene3D" id="3.40.50.2300">
    <property type="match status" value="2"/>
</dbReference>
<dbReference type="PROSITE" id="PS00356">
    <property type="entry name" value="HTH_LACI_1"/>
    <property type="match status" value="1"/>
</dbReference>
<dbReference type="InterPro" id="IPR010982">
    <property type="entry name" value="Lambda_DNA-bd_dom_sf"/>
</dbReference>
<dbReference type="PANTHER" id="PTHR30146:SF109">
    <property type="entry name" value="HTH-TYPE TRANSCRIPTIONAL REGULATOR GALS"/>
    <property type="match status" value="1"/>
</dbReference>
<dbReference type="Pfam" id="PF13377">
    <property type="entry name" value="Peripla_BP_3"/>
    <property type="match status" value="1"/>
</dbReference>
<evidence type="ECO:0000256" key="1">
    <source>
        <dbReference type="ARBA" id="ARBA00023015"/>
    </source>
</evidence>
<dbReference type="InterPro" id="IPR046335">
    <property type="entry name" value="LacI/GalR-like_sensor"/>
</dbReference>
<dbReference type="AlphaFoldDB" id="A0A3E0WE71"/>
<keyword evidence="2" id="KW-0238">DNA-binding</keyword>
<feature type="domain" description="HTH lacI-type" evidence="4">
    <location>
        <begin position="4"/>
        <end position="58"/>
    </location>
</feature>
<dbReference type="PROSITE" id="PS50932">
    <property type="entry name" value="HTH_LACI_2"/>
    <property type="match status" value="1"/>
</dbReference>
<dbReference type="InterPro" id="IPR028082">
    <property type="entry name" value="Peripla_BP_I"/>
</dbReference>